<organism evidence="2 3">
    <name type="scientific">Paralvinella palmiformis</name>
    <dbReference type="NCBI Taxonomy" id="53620"/>
    <lineage>
        <taxon>Eukaryota</taxon>
        <taxon>Metazoa</taxon>
        <taxon>Spiralia</taxon>
        <taxon>Lophotrochozoa</taxon>
        <taxon>Annelida</taxon>
        <taxon>Polychaeta</taxon>
        <taxon>Sedentaria</taxon>
        <taxon>Canalipalpata</taxon>
        <taxon>Terebellida</taxon>
        <taxon>Terebelliformia</taxon>
        <taxon>Alvinellidae</taxon>
        <taxon>Paralvinella</taxon>
    </lineage>
</organism>
<evidence type="ECO:0000313" key="3">
    <source>
        <dbReference type="Proteomes" id="UP001208570"/>
    </source>
</evidence>
<reference evidence="2" key="1">
    <citation type="journal article" date="2023" name="Mol. Biol. Evol.">
        <title>Third-Generation Sequencing Reveals the Adaptive Role of the Epigenome in Three Deep-Sea Polychaetes.</title>
        <authorList>
            <person name="Perez M."/>
            <person name="Aroh O."/>
            <person name="Sun Y."/>
            <person name="Lan Y."/>
            <person name="Juniper S.K."/>
            <person name="Young C.R."/>
            <person name="Angers B."/>
            <person name="Qian P.Y."/>
        </authorList>
    </citation>
    <scope>NUCLEOTIDE SEQUENCE</scope>
    <source>
        <strain evidence="2">P08H-3</strain>
    </source>
</reference>
<comment type="caution">
    <text evidence="2">The sequence shown here is derived from an EMBL/GenBank/DDBJ whole genome shotgun (WGS) entry which is preliminary data.</text>
</comment>
<accession>A0AAD9KDV2</accession>
<evidence type="ECO:0000313" key="2">
    <source>
        <dbReference type="EMBL" id="KAK2168658.1"/>
    </source>
</evidence>
<evidence type="ECO:0000256" key="1">
    <source>
        <dbReference type="SAM" id="SignalP"/>
    </source>
</evidence>
<name>A0AAD9KDV2_9ANNE</name>
<feature type="chain" id="PRO_5042284077" evidence="1">
    <location>
        <begin position="22"/>
        <end position="93"/>
    </location>
</feature>
<dbReference type="EMBL" id="JAODUP010000015">
    <property type="protein sequence ID" value="KAK2168658.1"/>
    <property type="molecule type" value="Genomic_DNA"/>
</dbReference>
<sequence>MFWKNFAQTIFLITAAASSSSNTSATGQMTREELERHLELKQSAKPQYMSVEKTPYSLPDDIFSNDNSNQDGELLDVKTEDDLSHCQFAESLP</sequence>
<keyword evidence="1" id="KW-0732">Signal</keyword>
<proteinExistence type="predicted"/>
<dbReference type="Proteomes" id="UP001208570">
    <property type="component" value="Unassembled WGS sequence"/>
</dbReference>
<dbReference type="AlphaFoldDB" id="A0AAD9KDV2"/>
<gene>
    <name evidence="2" type="ORF">LSH36_15g12034</name>
</gene>
<keyword evidence="3" id="KW-1185">Reference proteome</keyword>
<protein>
    <submittedName>
        <fullName evidence="2">Uncharacterized protein</fullName>
    </submittedName>
</protein>
<feature type="signal peptide" evidence="1">
    <location>
        <begin position="1"/>
        <end position="21"/>
    </location>
</feature>